<protein>
    <recommendedName>
        <fullName evidence="5">DUF4296 domain-containing protein</fullName>
    </recommendedName>
</protein>
<evidence type="ECO:0000313" key="4">
    <source>
        <dbReference type="Proteomes" id="UP000285288"/>
    </source>
</evidence>
<keyword evidence="1" id="KW-0175">Coiled coil</keyword>
<reference evidence="3 4" key="1">
    <citation type="submission" date="2018-08" db="EMBL/GenBank/DDBJ databases">
        <title>A genome reference for cultivated species of the human gut microbiota.</title>
        <authorList>
            <person name="Zou Y."/>
            <person name="Xue W."/>
            <person name="Luo G."/>
        </authorList>
    </citation>
    <scope>NUCLEOTIDE SEQUENCE [LARGE SCALE GENOMIC DNA]</scope>
    <source>
        <strain evidence="3 4">AM42-13AC</strain>
    </source>
</reference>
<evidence type="ECO:0000256" key="2">
    <source>
        <dbReference type="SAM" id="SignalP"/>
    </source>
</evidence>
<dbReference type="EMBL" id="QSGD01000072">
    <property type="protein sequence ID" value="RHB00206.1"/>
    <property type="molecule type" value="Genomic_DNA"/>
</dbReference>
<keyword evidence="2" id="KW-0732">Signal</keyword>
<evidence type="ECO:0000256" key="1">
    <source>
        <dbReference type="SAM" id="Coils"/>
    </source>
</evidence>
<name>A0A413U9T0_9FIRM</name>
<sequence>MKKVIGLLVMLVCFTGCASNGGVDYEDPSTFQEQNFASYEEWVDAELDLAQYYGGFTDDQLAYFREVAMQDEALFREEFRRFNEEVEYYLQQQDMIVQQQNELANQQQQQMFEQQQQMFEQQQQMFDQQVQMSMGF</sequence>
<feature type="coiled-coil region" evidence="1">
    <location>
        <begin position="89"/>
        <end position="117"/>
    </location>
</feature>
<accession>A0A413U9T0</accession>
<comment type="caution">
    <text evidence="3">The sequence shown here is derived from an EMBL/GenBank/DDBJ whole genome shotgun (WGS) entry which is preliminary data.</text>
</comment>
<organism evidence="3 4">
    <name type="scientific">Holdemanella biformis</name>
    <dbReference type="NCBI Taxonomy" id="1735"/>
    <lineage>
        <taxon>Bacteria</taxon>
        <taxon>Bacillati</taxon>
        <taxon>Bacillota</taxon>
        <taxon>Erysipelotrichia</taxon>
        <taxon>Erysipelotrichales</taxon>
        <taxon>Erysipelotrichaceae</taxon>
        <taxon>Holdemanella</taxon>
    </lineage>
</organism>
<dbReference type="Proteomes" id="UP000285288">
    <property type="component" value="Unassembled WGS sequence"/>
</dbReference>
<evidence type="ECO:0000313" key="3">
    <source>
        <dbReference type="EMBL" id="RHB00206.1"/>
    </source>
</evidence>
<feature type="signal peptide" evidence="2">
    <location>
        <begin position="1"/>
        <end position="18"/>
    </location>
</feature>
<dbReference type="AlphaFoldDB" id="A0A413U9T0"/>
<gene>
    <name evidence="3" type="ORF">DW907_11510</name>
</gene>
<dbReference type="RefSeq" id="WP_118012352.1">
    <property type="nucleotide sequence ID" value="NZ_QSGD01000072.1"/>
</dbReference>
<evidence type="ECO:0008006" key="5">
    <source>
        <dbReference type="Google" id="ProtNLM"/>
    </source>
</evidence>
<feature type="chain" id="PRO_5039385873" description="DUF4296 domain-containing protein" evidence="2">
    <location>
        <begin position="19"/>
        <end position="136"/>
    </location>
</feature>
<proteinExistence type="predicted"/>